<dbReference type="EMBL" id="ML121594">
    <property type="protein sequence ID" value="RPB19279.1"/>
    <property type="molecule type" value="Genomic_DNA"/>
</dbReference>
<reference evidence="1 2" key="1">
    <citation type="journal article" date="2018" name="Nat. Ecol. Evol.">
        <title>Pezizomycetes genomes reveal the molecular basis of ectomycorrhizal truffle lifestyle.</title>
        <authorList>
            <person name="Murat C."/>
            <person name="Payen T."/>
            <person name="Noel B."/>
            <person name="Kuo A."/>
            <person name="Morin E."/>
            <person name="Chen J."/>
            <person name="Kohler A."/>
            <person name="Krizsan K."/>
            <person name="Balestrini R."/>
            <person name="Da Silva C."/>
            <person name="Montanini B."/>
            <person name="Hainaut M."/>
            <person name="Levati E."/>
            <person name="Barry K.W."/>
            <person name="Belfiori B."/>
            <person name="Cichocki N."/>
            <person name="Clum A."/>
            <person name="Dockter R.B."/>
            <person name="Fauchery L."/>
            <person name="Guy J."/>
            <person name="Iotti M."/>
            <person name="Le Tacon F."/>
            <person name="Lindquist E.A."/>
            <person name="Lipzen A."/>
            <person name="Malagnac F."/>
            <person name="Mello A."/>
            <person name="Molinier V."/>
            <person name="Miyauchi S."/>
            <person name="Poulain J."/>
            <person name="Riccioni C."/>
            <person name="Rubini A."/>
            <person name="Sitrit Y."/>
            <person name="Splivallo R."/>
            <person name="Traeger S."/>
            <person name="Wang M."/>
            <person name="Zifcakova L."/>
            <person name="Wipf D."/>
            <person name="Zambonelli A."/>
            <person name="Paolocci F."/>
            <person name="Nowrousian M."/>
            <person name="Ottonello S."/>
            <person name="Baldrian P."/>
            <person name="Spatafora J.W."/>
            <person name="Henrissat B."/>
            <person name="Nagy L.G."/>
            <person name="Aury J.M."/>
            <person name="Wincker P."/>
            <person name="Grigoriev I.V."/>
            <person name="Bonfante P."/>
            <person name="Martin F.M."/>
        </authorList>
    </citation>
    <scope>NUCLEOTIDE SEQUENCE [LARGE SCALE GENOMIC DNA]</scope>
    <source>
        <strain evidence="1 2">ATCC MYA-4762</strain>
    </source>
</reference>
<dbReference type="AlphaFoldDB" id="A0A3N4LCT0"/>
<sequence>MGTMNSWLVDASLAGARFADKVIISSGSLHSPALLLRSQLTNPHIGARLAPQAPIHPQLGSVISTETANLSPAPFNSYGTRIEAGYMFPLVRLAQLPSLSGEKFKNRLASPYSAAYATPSDRDSLIEGLVVAGQVLLTTGAS</sequence>
<evidence type="ECO:0008006" key="3">
    <source>
        <dbReference type="Google" id="ProtNLM"/>
    </source>
</evidence>
<dbReference type="STRING" id="1051890.A0A3N4LCT0"/>
<accession>A0A3N4LCT0</accession>
<evidence type="ECO:0000313" key="2">
    <source>
        <dbReference type="Proteomes" id="UP000267821"/>
    </source>
</evidence>
<organism evidence="1 2">
    <name type="scientific">Terfezia boudieri ATCC MYA-4762</name>
    <dbReference type="NCBI Taxonomy" id="1051890"/>
    <lineage>
        <taxon>Eukaryota</taxon>
        <taxon>Fungi</taxon>
        <taxon>Dikarya</taxon>
        <taxon>Ascomycota</taxon>
        <taxon>Pezizomycotina</taxon>
        <taxon>Pezizomycetes</taxon>
        <taxon>Pezizales</taxon>
        <taxon>Pezizaceae</taxon>
        <taxon>Terfezia</taxon>
    </lineage>
</organism>
<keyword evidence="2" id="KW-1185">Reference proteome</keyword>
<name>A0A3N4LCT0_9PEZI</name>
<proteinExistence type="predicted"/>
<protein>
    <recommendedName>
        <fullName evidence="3">Glucose-methanol-choline oxidoreductase N-terminal domain-containing protein</fullName>
    </recommendedName>
</protein>
<dbReference type="Proteomes" id="UP000267821">
    <property type="component" value="Unassembled WGS sequence"/>
</dbReference>
<evidence type="ECO:0000313" key="1">
    <source>
        <dbReference type="EMBL" id="RPB19279.1"/>
    </source>
</evidence>
<gene>
    <name evidence="1" type="ORF">L211DRAFT_853383</name>
</gene>
<dbReference type="InParanoid" id="A0A3N4LCT0"/>
<dbReference type="OrthoDB" id="269227at2759"/>